<dbReference type="EMBL" id="CP031166">
    <property type="protein sequence ID" value="AXV10203.1"/>
    <property type="molecule type" value="Genomic_DNA"/>
</dbReference>
<evidence type="ECO:0000313" key="1">
    <source>
        <dbReference type="EMBL" id="AXV10203.1"/>
    </source>
</evidence>
<gene>
    <name evidence="1" type="ORF">DVS28_b0463</name>
</gene>
<dbReference type="Proteomes" id="UP000264006">
    <property type="component" value="Plasmid pEDY32-46I"/>
</dbReference>
<proteinExistence type="predicted"/>
<organism evidence="1 2">
    <name type="scientific">Euzebya pacifica</name>
    <dbReference type="NCBI Taxonomy" id="1608957"/>
    <lineage>
        <taxon>Bacteria</taxon>
        <taxon>Bacillati</taxon>
        <taxon>Actinomycetota</taxon>
        <taxon>Nitriliruptoria</taxon>
        <taxon>Euzebyales</taxon>
    </lineage>
</organism>
<evidence type="ECO:0000313" key="2">
    <source>
        <dbReference type="Proteomes" id="UP000264006"/>
    </source>
</evidence>
<protein>
    <submittedName>
        <fullName evidence="1">Uncharacterized protein</fullName>
    </submittedName>
</protein>
<name>A0A346Y6V6_9ACTN</name>
<sequence>MSAHHPDADPEEVTAKMFDVLMEQAAQRLVDADLDPNRERCLELLAERGVLRHLDTPWARIR</sequence>
<keyword evidence="2" id="KW-1185">Reference proteome</keyword>
<accession>A0A346Y6V6</accession>
<geneLocation type="plasmid" evidence="2">
    <name>pedy32-46i</name>
</geneLocation>
<dbReference type="AlphaFoldDB" id="A0A346Y6V6"/>
<reference evidence="1 2" key="1">
    <citation type="submission" date="2018-09" db="EMBL/GenBank/DDBJ databases">
        <title>Complete genome sequence of Euzebya sp. DY32-46 isolated from seawater of Pacific Ocean.</title>
        <authorList>
            <person name="Xu L."/>
            <person name="Wu Y.-H."/>
            <person name="Xu X.-W."/>
        </authorList>
    </citation>
    <scope>NUCLEOTIDE SEQUENCE [LARGE SCALE GENOMIC DNA]</scope>
    <source>
        <strain evidence="1 2">DY32-46</strain>
        <plasmid evidence="2">pedy32-46i</plasmid>
    </source>
</reference>
<dbReference type="KEGG" id="euz:DVS28_b0463"/>
<keyword evidence="1" id="KW-0614">Plasmid</keyword>